<sequence>MLKRPKLNRSILVLIIVSVLVALGVGTINIYKTEANSKQSMDLYTKTLNESYDQNIRFVTQQAISTLNGIYTQEQQGKLTEAQAKQLAATVMTKVRYGDTNQGYFWGDTIDGLCVFHGTDQSLVGTNRNNAQDSKGDYYIQEIRKAAVAGGGYINFWFPKADPNDKTQYPKRGYALEFKPWQWIIGTGNYVDDIQRTIVQRQAAVDQENRVSIAYTIAGMLLVILVSVGFSLLVNRRLTKQLEPMAETAIEVAKGNLNVPEIKAEGDDAIGHLGKSLNTMAKQLRDLVQRVSLSSEQVASTSNELSSGAEQSAQASNQITMAITEVFHGTEKQLATVENSRNIVTTIMDGIKKILSSSQGVVSTSEKAAEAALQGSKAIEQTIEQMNIIEKIVGVSAEVIQELGDESKEISQIVDMISNIASQTNLLALNAAIEAAQAGEQGRGFAVVADEVKKLAEQSGQAVQQIAELISSVQSNTQKAVTTMGQGTKEVSIGMDVVRSAGQTFNEISELVNSTLLEIRGISEEIKHTASGSNQIVDAIQELDEASLIIVNQTQTVSASTQEQAASIEEIATGSKVLSDMAQELKAATEMFQLA</sequence>
<comment type="caution">
    <text evidence="12">The sequence shown here is derived from an EMBL/GenBank/DDBJ whole genome shotgun (WGS) entry which is preliminary data.</text>
</comment>
<dbReference type="PATRIC" id="fig|476652.3.peg.2978"/>
<evidence type="ECO:0000313" key="12">
    <source>
        <dbReference type="EMBL" id="KLU65283.1"/>
    </source>
</evidence>
<evidence type="ECO:0000313" key="13">
    <source>
        <dbReference type="Proteomes" id="UP000036356"/>
    </source>
</evidence>
<dbReference type="AlphaFoldDB" id="A0A0J1FQN1"/>
<dbReference type="Gene3D" id="3.30.450.20">
    <property type="entry name" value="PAS domain"/>
    <property type="match status" value="1"/>
</dbReference>
<proteinExistence type="inferred from homology"/>
<dbReference type="PANTHER" id="PTHR32089">
    <property type="entry name" value="METHYL-ACCEPTING CHEMOTAXIS PROTEIN MCPB"/>
    <property type="match status" value="1"/>
</dbReference>
<dbReference type="GO" id="GO:0005886">
    <property type="term" value="C:plasma membrane"/>
    <property type="evidence" value="ECO:0007669"/>
    <property type="project" value="UniProtKB-SubCell"/>
</dbReference>
<evidence type="ECO:0000256" key="6">
    <source>
        <dbReference type="ARBA" id="ARBA00023224"/>
    </source>
</evidence>
<dbReference type="PANTHER" id="PTHR32089:SF112">
    <property type="entry name" value="LYSOZYME-LIKE PROTEIN-RELATED"/>
    <property type="match status" value="1"/>
</dbReference>
<dbReference type="Pfam" id="PF00672">
    <property type="entry name" value="HAMP"/>
    <property type="match status" value="1"/>
</dbReference>
<dbReference type="EMBL" id="LDZY01000009">
    <property type="protein sequence ID" value="KLU65283.1"/>
    <property type="molecule type" value="Genomic_DNA"/>
</dbReference>
<dbReference type="GO" id="GO:0007165">
    <property type="term" value="P:signal transduction"/>
    <property type="evidence" value="ECO:0007669"/>
    <property type="project" value="UniProtKB-KW"/>
</dbReference>
<evidence type="ECO:0000256" key="4">
    <source>
        <dbReference type="ARBA" id="ARBA00022989"/>
    </source>
</evidence>
<dbReference type="PROSITE" id="PS50111">
    <property type="entry name" value="CHEMOTAXIS_TRANSDUC_2"/>
    <property type="match status" value="1"/>
</dbReference>
<evidence type="ECO:0000256" key="9">
    <source>
        <dbReference type="SAM" id="Phobius"/>
    </source>
</evidence>
<keyword evidence="3 9" id="KW-0812">Transmembrane</keyword>
<evidence type="ECO:0000256" key="5">
    <source>
        <dbReference type="ARBA" id="ARBA00023136"/>
    </source>
</evidence>
<protein>
    <submittedName>
        <fullName evidence="12">Methyl-accepting chemotaxis protein 4</fullName>
    </submittedName>
</protein>
<comment type="similarity">
    <text evidence="7">Belongs to the methyl-accepting chemotaxis (MCP) protein family.</text>
</comment>
<feature type="domain" description="Methyl-accepting transducer" evidence="10">
    <location>
        <begin position="308"/>
        <end position="544"/>
    </location>
</feature>
<dbReference type="Gene3D" id="1.10.287.950">
    <property type="entry name" value="Methyl-accepting chemotaxis protein"/>
    <property type="match status" value="1"/>
</dbReference>
<dbReference type="Pfam" id="PF17200">
    <property type="entry name" value="sCache_2"/>
    <property type="match status" value="1"/>
</dbReference>
<dbReference type="PROSITE" id="PS50885">
    <property type="entry name" value="HAMP"/>
    <property type="match status" value="1"/>
</dbReference>
<dbReference type="Pfam" id="PF00015">
    <property type="entry name" value="MCPsignal"/>
    <property type="match status" value="1"/>
</dbReference>
<dbReference type="SMART" id="SM01049">
    <property type="entry name" value="Cache_2"/>
    <property type="match status" value="1"/>
</dbReference>
<dbReference type="InterPro" id="IPR003660">
    <property type="entry name" value="HAMP_dom"/>
</dbReference>
<keyword evidence="6 8" id="KW-0807">Transducer</keyword>
<dbReference type="Gene3D" id="6.10.340.10">
    <property type="match status" value="1"/>
</dbReference>
<dbReference type="InterPro" id="IPR004089">
    <property type="entry name" value="MCPsignal_dom"/>
</dbReference>
<evidence type="ECO:0000256" key="1">
    <source>
        <dbReference type="ARBA" id="ARBA00004651"/>
    </source>
</evidence>
<gene>
    <name evidence="12" type="primary">mcp4_3</name>
    <name evidence="12" type="ORF">DEAC_c28350</name>
</gene>
<dbReference type="CDD" id="cd06225">
    <property type="entry name" value="HAMP"/>
    <property type="match status" value="1"/>
</dbReference>
<evidence type="ECO:0000256" key="8">
    <source>
        <dbReference type="PROSITE-ProRule" id="PRU00284"/>
    </source>
</evidence>
<dbReference type="Proteomes" id="UP000036356">
    <property type="component" value="Unassembled WGS sequence"/>
</dbReference>
<comment type="subcellular location">
    <subcellularLocation>
        <location evidence="1">Cell membrane</location>
        <topology evidence="1">Multi-pass membrane protein</topology>
    </subcellularLocation>
</comment>
<accession>A0A0J1FQN1</accession>
<evidence type="ECO:0000259" key="11">
    <source>
        <dbReference type="PROSITE" id="PS50885"/>
    </source>
</evidence>
<name>A0A0J1FQN1_9FIRM</name>
<feature type="transmembrane region" description="Helical" evidence="9">
    <location>
        <begin position="12"/>
        <end position="31"/>
    </location>
</feature>
<dbReference type="SMART" id="SM00304">
    <property type="entry name" value="HAMP"/>
    <property type="match status" value="1"/>
</dbReference>
<keyword evidence="13" id="KW-1185">Reference proteome</keyword>
<organism evidence="12 13">
    <name type="scientific">Desulfosporosinus acididurans</name>
    <dbReference type="NCBI Taxonomy" id="476652"/>
    <lineage>
        <taxon>Bacteria</taxon>
        <taxon>Bacillati</taxon>
        <taxon>Bacillota</taxon>
        <taxon>Clostridia</taxon>
        <taxon>Eubacteriales</taxon>
        <taxon>Desulfitobacteriaceae</taxon>
        <taxon>Desulfosporosinus</taxon>
    </lineage>
</organism>
<dbReference type="SUPFAM" id="SSF58104">
    <property type="entry name" value="Methyl-accepting chemotaxis protein (MCP) signaling domain"/>
    <property type="match status" value="1"/>
</dbReference>
<feature type="domain" description="HAMP" evidence="11">
    <location>
        <begin position="236"/>
        <end position="289"/>
    </location>
</feature>
<keyword evidence="2" id="KW-1003">Cell membrane</keyword>
<dbReference type="InterPro" id="IPR033480">
    <property type="entry name" value="sCache_2"/>
</dbReference>
<dbReference type="CDD" id="cd11386">
    <property type="entry name" value="MCP_signal"/>
    <property type="match status" value="1"/>
</dbReference>
<dbReference type="STRING" id="476652.DEAC_c28350"/>
<evidence type="ECO:0000256" key="2">
    <source>
        <dbReference type="ARBA" id="ARBA00022475"/>
    </source>
</evidence>
<reference evidence="12 13" key="1">
    <citation type="submission" date="2015-06" db="EMBL/GenBank/DDBJ databases">
        <title>Draft genome of the moderately acidophilic sulfate reducer Candidatus Desulfosporosinus acididurans strain M1.</title>
        <authorList>
            <person name="Poehlein A."/>
            <person name="Petzsch P."/>
            <person name="Johnson B.D."/>
            <person name="Schloemann M."/>
            <person name="Daniel R."/>
            <person name="Muehling M."/>
        </authorList>
    </citation>
    <scope>NUCLEOTIDE SEQUENCE [LARGE SCALE GENOMIC DNA]</scope>
    <source>
        <strain evidence="12 13">M1</strain>
    </source>
</reference>
<evidence type="ECO:0000256" key="7">
    <source>
        <dbReference type="ARBA" id="ARBA00029447"/>
    </source>
</evidence>
<keyword evidence="5 9" id="KW-0472">Membrane</keyword>
<evidence type="ECO:0000259" key="10">
    <source>
        <dbReference type="PROSITE" id="PS50111"/>
    </source>
</evidence>
<dbReference type="RefSeq" id="WP_047810659.1">
    <property type="nucleotide sequence ID" value="NZ_LDZY01000009.1"/>
</dbReference>
<evidence type="ECO:0000256" key="3">
    <source>
        <dbReference type="ARBA" id="ARBA00022692"/>
    </source>
</evidence>
<dbReference type="SMART" id="SM00283">
    <property type="entry name" value="MA"/>
    <property type="match status" value="1"/>
</dbReference>
<feature type="transmembrane region" description="Helical" evidence="9">
    <location>
        <begin position="213"/>
        <end position="234"/>
    </location>
</feature>
<keyword evidence="4 9" id="KW-1133">Transmembrane helix</keyword>